<keyword evidence="1" id="KW-0732">Signal</keyword>
<feature type="signal peptide" evidence="1">
    <location>
        <begin position="1"/>
        <end position="21"/>
    </location>
</feature>
<dbReference type="Proteomes" id="UP000014605">
    <property type="component" value="Unassembled WGS sequence"/>
</dbReference>
<protein>
    <recommendedName>
        <fullName evidence="4">Outer membrane protein beta-barrel domain-containing protein</fullName>
    </recommendedName>
</protein>
<reference evidence="2 3" key="1">
    <citation type="submission" date="2013-04" db="EMBL/GenBank/DDBJ databases">
        <title>The Genome Sequence of Treponema vincentii F0403.</title>
        <authorList>
            <consortium name="The Broad Institute Genomics Platform"/>
            <person name="Earl A."/>
            <person name="Ward D."/>
            <person name="Feldgarden M."/>
            <person name="Gevers D."/>
            <person name="Leonetti C."/>
            <person name="Izard J."/>
            <person name="Walker B."/>
            <person name="Young S."/>
            <person name="Zeng Q."/>
            <person name="Gargeya S."/>
            <person name="Fitzgerald M."/>
            <person name="Haas B."/>
            <person name="Abouelleil A."/>
            <person name="Allen A.W."/>
            <person name="Alvarado L."/>
            <person name="Arachchi H.M."/>
            <person name="Berlin A.M."/>
            <person name="Chapman S.B."/>
            <person name="Gainer-Dewar J."/>
            <person name="Goldberg J."/>
            <person name="Griggs A."/>
            <person name="Gujja S."/>
            <person name="Hansen M."/>
            <person name="Howarth C."/>
            <person name="Imamovic A."/>
            <person name="Ireland A."/>
            <person name="Larimer J."/>
            <person name="McCowan C."/>
            <person name="Murphy C."/>
            <person name="Pearson M."/>
            <person name="Poon T.W."/>
            <person name="Priest M."/>
            <person name="Roberts A."/>
            <person name="Saif S."/>
            <person name="Shea T."/>
            <person name="Sisk P."/>
            <person name="Sykes S."/>
            <person name="Wortman J."/>
            <person name="Nusbaum C."/>
            <person name="Birren B."/>
        </authorList>
    </citation>
    <scope>NUCLEOTIDE SEQUENCE [LARGE SCALE GENOMIC DNA]</scope>
    <source>
        <strain evidence="2 3">F0403</strain>
    </source>
</reference>
<dbReference type="AlphaFoldDB" id="S3LAQ6"/>
<evidence type="ECO:0000256" key="1">
    <source>
        <dbReference type="SAM" id="SignalP"/>
    </source>
</evidence>
<dbReference type="RefSeq" id="WP_016518787.1">
    <property type="nucleotide sequence ID" value="NZ_KE332512.1"/>
</dbReference>
<name>S3LAQ6_9SPIR</name>
<dbReference type="GeneID" id="301461546"/>
<evidence type="ECO:0000313" key="2">
    <source>
        <dbReference type="EMBL" id="EPF46805.1"/>
    </source>
</evidence>
<dbReference type="EMBL" id="ATFC01000008">
    <property type="protein sequence ID" value="EPF46805.1"/>
    <property type="molecule type" value="Genomic_DNA"/>
</dbReference>
<evidence type="ECO:0000313" key="3">
    <source>
        <dbReference type="Proteomes" id="UP000014605"/>
    </source>
</evidence>
<evidence type="ECO:0008006" key="4">
    <source>
        <dbReference type="Google" id="ProtNLM"/>
    </source>
</evidence>
<keyword evidence="3" id="KW-1185">Reference proteome</keyword>
<gene>
    <name evidence="2" type="ORF">HMPREF1222_01384</name>
</gene>
<accession>S3LAQ6</accession>
<sequence length="223" mass="24873">MKKSVVLFCIILCAFAAPAFADDYLYFGFNYSNTLANGNFSHGIGGNFSAIGDYGGAKKVYAAFGFTADVSSKRAINSNDLKQLGVKDVNTRFYSIPLRIGYPFMFNVVNENNRFLLIPALAFDIHFFHADFMQELSGYKIKYDLSGWGFSLGSSLDIGMDHKFNKIYLRYGLDFDIRFLTLLLLDIKYTGDIKGSTSTSSTDTIANSFMLTTSPYICIGFKL</sequence>
<comment type="caution">
    <text evidence="2">The sequence shown here is derived from an EMBL/GenBank/DDBJ whole genome shotgun (WGS) entry which is preliminary data.</text>
</comment>
<organism evidence="2 3">
    <name type="scientific">Treponema vincentii F0403</name>
    <dbReference type="NCBI Taxonomy" id="1125702"/>
    <lineage>
        <taxon>Bacteria</taxon>
        <taxon>Pseudomonadati</taxon>
        <taxon>Spirochaetota</taxon>
        <taxon>Spirochaetia</taxon>
        <taxon>Spirochaetales</taxon>
        <taxon>Treponemataceae</taxon>
        <taxon>Treponema</taxon>
    </lineage>
</organism>
<feature type="chain" id="PRO_5004511398" description="Outer membrane protein beta-barrel domain-containing protein" evidence="1">
    <location>
        <begin position="22"/>
        <end position="223"/>
    </location>
</feature>
<dbReference type="HOGENOM" id="CLU_1234542_0_0_12"/>
<proteinExistence type="predicted"/>
<dbReference type="PATRIC" id="fig|1125702.3.peg.1438"/>